<proteinExistence type="inferred from homology"/>
<dbReference type="PANTHER" id="PTHR11556">
    <property type="entry name" value="FRUCTOSE-1,6-BISPHOSPHATASE-RELATED"/>
    <property type="match status" value="1"/>
</dbReference>
<feature type="domain" description="Fructose-1-6-bisphosphatase class I N-terminal" evidence="8">
    <location>
        <begin position="42"/>
        <end position="224"/>
    </location>
</feature>
<dbReference type="CDD" id="cd00354">
    <property type="entry name" value="FBPase"/>
    <property type="match status" value="1"/>
</dbReference>
<evidence type="ECO:0000313" key="10">
    <source>
        <dbReference type="EMBL" id="CAD8585885.1"/>
    </source>
</evidence>
<name>A0A7S0PNB6_MICPS</name>
<dbReference type="SUPFAM" id="SSF56655">
    <property type="entry name" value="Carbohydrate phosphatase"/>
    <property type="match status" value="1"/>
</dbReference>
<comment type="catalytic activity">
    <reaction evidence="1">
        <text>beta-D-fructose 1,6-bisphosphate + H2O = beta-D-fructose 6-phosphate + phosphate</text>
        <dbReference type="Rhea" id="RHEA:11064"/>
        <dbReference type="ChEBI" id="CHEBI:15377"/>
        <dbReference type="ChEBI" id="CHEBI:32966"/>
        <dbReference type="ChEBI" id="CHEBI:43474"/>
        <dbReference type="ChEBI" id="CHEBI:57634"/>
        <dbReference type="EC" id="3.1.3.11"/>
    </reaction>
</comment>
<keyword evidence="5 7" id="KW-0119">Carbohydrate metabolism</keyword>
<dbReference type="PANTHER" id="PTHR11556:SF12">
    <property type="entry name" value="FRUCTOSE-BISPHOSPHATASE"/>
    <property type="match status" value="1"/>
</dbReference>
<dbReference type="HAMAP" id="MF_01855">
    <property type="entry name" value="FBPase_class1"/>
    <property type="match status" value="1"/>
</dbReference>
<dbReference type="Gene3D" id="3.40.190.80">
    <property type="match status" value="1"/>
</dbReference>
<dbReference type="InterPro" id="IPR000146">
    <property type="entry name" value="FBPase_class-1"/>
</dbReference>
<feature type="domain" description="Fructose-1-6-bisphosphatase class 1 C-terminal" evidence="9">
    <location>
        <begin position="233"/>
        <end position="357"/>
    </location>
</feature>
<evidence type="ECO:0000256" key="4">
    <source>
        <dbReference type="ARBA" id="ARBA00022801"/>
    </source>
</evidence>
<organism evidence="10">
    <name type="scientific">Micromonas pusilla</name>
    <name type="common">Picoplanktonic green alga</name>
    <name type="synonym">Chromulina pusilla</name>
    <dbReference type="NCBI Taxonomy" id="38833"/>
    <lineage>
        <taxon>Eukaryota</taxon>
        <taxon>Viridiplantae</taxon>
        <taxon>Chlorophyta</taxon>
        <taxon>Mamiellophyceae</taxon>
        <taxon>Mamiellales</taxon>
        <taxon>Mamiellaceae</taxon>
        <taxon>Micromonas</taxon>
    </lineage>
</organism>
<dbReference type="GO" id="GO:0006002">
    <property type="term" value="P:fructose 6-phosphate metabolic process"/>
    <property type="evidence" value="ECO:0007669"/>
    <property type="project" value="TreeGrafter"/>
</dbReference>
<dbReference type="GO" id="GO:0006000">
    <property type="term" value="P:fructose metabolic process"/>
    <property type="evidence" value="ECO:0007669"/>
    <property type="project" value="TreeGrafter"/>
</dbReference>
<dbReference type="EMBL" id="HBEV01006835">
    <property type="protein sequence ID" value="CAD8585885.1"/>
    <property type="molecule type" value="Transcribed_RNA"/>
</dbReference>
<dbReference type="AlphaFoldDB" id="A0A7S0PNB6"/>
<dbReference type="Pfam" id="PF18913">
    <property type="entry name" value="FBPase_C"/>
    <property type="match status" value="1"/>
</dbReference>
<dbReference type="Gene3D" id="3.30.540.10">
    <property type="entry name" value="Fructose-1,6-Bisphosphatase, subunit A, domain 1"/>
    <property type="match status" value="1"/>
</dbReference>
<sequence>MRRVASSHSIDDFGEDLDSFVTLSSFILTATEVCPSLAAKGHIKKEEETDLCILLQSVATSCKYIQNCVRKLGLANLSGKNGGTTNVQGEQQMKLDVIAHDVFTRGLDESKRCTMLISEEEEEAIMCTSSPNGRYVCVFDPLDGSSNIDCCVSVGSIFGVYRVVPTLGTGEGDGVAQCTQPARSQLAAGYAHHSGATTLVLAVGDEGSAVEFVLDDDTGAFVVAADGAPLRCPKRGQIYSLNDARFDDWPEGLRSYVTDARRGENQTGEQYSARYVCSLVGDFHRTMKYGGWCGNPRPHLRLQFEVAPLAFVARAAGAVATDGLREDLMANERGPTAAHERTPLFVGSVDDVAELLTYGDVRQVAKTYAL</sequence>
<comment type="similarity">
    <text evidence="2 7">Belongs to the FBPase class 1 family.</text>
</comment>
<evidence type="ECO:0000256" key="6">
    <source>
        <dbReference type="ARBA" id="ARBA00032973"/>
    </source>
</evidence>
<keyword evidence="4 7" id="KW-0378">Hydrolase</keyword>
<dbReference type="Pfam" id="PF00316">
    <property type="entry name" value="FBPase"/>
    <property type="match status" value="1"/>
</dbReference>
<dbReference type="PIRSF" id="PIRSF500210">
    <property type="entry name" value="FBPtase"/>
    <property type="match status" value="1"/>
</dbReference>
<dbReference type="EC" id="3.1.3.11" evidence="3"/>
<dbReference type="PRINTS" id="PR00115">
    <property type="entry name" value="F16BPHPHTASE"/>
</dbReference>
<dbReference type="GO" id="GO:0005986">
    <property type="term" value="P:sucrose biosynthetic process"/>
    <property type="evidence" value="ECO:0007669"/>
    <property type="project" value="TreeGrafter"/>
</dbReference>
<evidence type="ECO:0000259" key="8">
    <source>
        <dbReference type="Pfam" id="PF00316"/>
    </source>
</evidence>
<evidence type="ECO:0000259" key="9">
    <source>
        <dbReference type="Pfam" id="PF18913"/>
    </source>
</evidence>
<evidence type="ECO:0000256" key="7">
    <source>
        <dbReference type="RuleBase" id="RU000508"/>
    </source>
</evidence>
<protein>
    <recommendedName>
        <fullName evidence="3">fructose-bisphosphatase</fullName>
        <ecNumber evidence="3">3.1.3.11</ecNumber>
    </recommendedName>
    <alternativeName>
        <fullName evidence="6">D-fructose-1,6-bisphosphate 1-phosphohydrolase</fullName>
    </alternativeName>
</protein>
<reference evidence="10" key="1">
    <citation type="submission" date="2021-01" db="EMBL/GenBank/DDBJ databases">
        <authorList>
            <person name="Corre E."/>
            <person name="Pelletier E."/>
            <person name="Niang G."/>
            <person name="Scheremetjew M."/>
            <person name="Finn R."/>
            <person name="Kale V."/>
            <person name="Holt S."/>
            <person name="Cochrane G."/>
            <person name="Meng A."/>
            <person name="Brown T."/>
            <person name="Cohen L."/>
        </authorList>
    </citation>
    <scope>NUCLEOTIDE SEQUENCE</scope>
    <source>
        <strain evidence="10">CCMP494</strain>
    </source>
</reference>
<accession>A0A7S0PNB6</accession>
<dbReference type="GO" id="GO:0030388">
    <property type="term" value="P:fructose 1,6-bisphosphate metabolic process"/>
    <property type="evidence" value="ECO:0007669"/>
    <property type="project" value="TreeGrafter"/>
</dbReference>
<evidence type="ECO:0000256" key="1">
    <source>
        <dbReference type="ARBA" id="ARBA00001273"/>
    </source>
</evidence>
<dbReference type="GO" id="GO:0042132">
    <property type="term" value="F:fructose 1,6-bisphosphate 1-phosphatase activity"/>
    <property type="evidence" value="ECO:0007669"/>
    <property type="project" value="UniProtKB-EC"/>
</dbReference>
<dbReference type="InterPro" id="IPR033391">
    <property type="entry name" value="FBPase_N"/>
</dbReference>
<gene>
    <name evidence="10" type="ORF">MSP1404_LOCUS5217</name>
</gene>
<evidence type="ECO:0000256" key="5">
    <source>
        <dbReference type="ARBA" id="ARBA00023277"/>
    </source>
</evidence>
<dbReference type="PIRSF" id="PIRSF000904">
    <property type="entry name" value="FBPtase_SBPase"/>
    <property type="match status" value="1"/>
</dbReference>
<dbReference type="GO" id="GO:0006094">
    <property type="term" value="P:gluconeogenesis"/>
    <property type="evidence" value="ECO:0007669"/>
    <property type="project" value="TreeGrafter"/>
</dbReference>
<evidence type="ECO:0000256" key="3">
    <source>
        <dbReference type="ARBA" id="ARBA00013093"/>
    </source>
</evidence>
<dbReference type="GO" id="GO:0005829">
    <property type="term" value="C:cytosol"/>
    <property type="evidence" value="ECO:0007669"/>
    <property type="project" value="TreeGrafter"/>
</dbReference>
<evidence type="ECO:0000256" key="2">
    <source>
        <dbReference type="ARBA" id="ARBA00010941"/>
    </source>
</evidence>
<dbReference type="InterPro" id="IPR028343">
    <property type="entry name" value="FBPtase"/>
</dbReference>
<dbReference type="InterPro" id="IPR044015">
    <property type="entry name" value="FBPase_C_dom"/>
</dbReference>